<dbReference type="PROSITE" id="PS50908">
    <property type="entry name" value="RWD"/>
    <property type="match status" value="1"/>
</dbReference>
<feature type="non-terminal residue" evidence="6">
    <location>
        <position position="1"/>
    </location>
</feature>
<evidence type="ECO:0000256" key="1">
    <source>
        <dbReference type="ARBA" id="ARBA00004496"/>
    </source>
</evidence>
<keyword evidence="7" id="KW-1185">Reference proteome</keyword>
<protein>
    <recommendedName>
        <fullName evidence="4">RWD domain-containing protein</fullName>
    </recommendedName>
</protein>
<organism evidence="6 7">
    <name type="scientific">Macrostomum lignano</name>
    <dbReference type="NCBI Taxonomy" id="282301"/>
    <lineage>
        <taxon>Eukaryota</taxon>
        <taxon>Metazoa</taxon>
        <taxon>Spiralia</taxon>
        <taxon>Lophotrochozoa</taxon>
        <taxon>Platyhelminthes</taxon>
        <taxon>Rhabditophora</taxon>
        <taxon>Macrostomorpha</taxon>
        <taxon>Macrostomida</taxon>
        <taxon>Macrostomidae</taxon>
        <taxon>Macrostomum</taxon>
    </lineage>
</organism>
<dbReference type="InterPro" id="IPR006575">
    <property type="entry name" value="RWD_dom"/>
</dbReference>
<dbReference type="PANTHER" id="PTHR15628">
    <property type="entry name" value="RWD DOMAIN-CONTAINING PROTEIN 3"/>
    <property type="match status" value="1"/>
</dbReference>
<evidence type="ECO:0000313" key="6">
    <source>
        <dbReference type="EMBL" id="PAA87396.1"/>
    </source>
</evidence>
<evidence type="ECO:0000313" key="5">
    <source>
        <dbReference type="EMBL" id="PAA87340.1"/>
    </source>
</evidence>
<dbReference type="OrthoDB" id="167315at2759"/>
<evidence type="ECO:0000313" key="7">
    <source>
        <dbReference type="Proteomes" id="UP000215902"/>
    </source>
</evidence>
<dbReference type="PANTHER" id="PTHR15628:SF1">
    <property type="entry name" value="RWD DOMAIN-CONTAINING PROTEIN 3"/>
    <property type="match status" value="1"/>
</dbReference>
<name>A0A267GMZ9_9PLAT</name>
<proteinExistence type="predicted"/>
<keyword evidence="2" id="KW-0963">Cytoplasm</keyword>
<dbReference type="EMBL" id="NIVC01000236">
    <property type="protein sequence ID" value="PAA87340.1"/>
    <property type="molecule type" value="Genomic_DNA"/>
</dbReference>
<evidence type="ECO:0000256" key="2">
    <source>
        <dbReference type="ARBA" id="ARBA00022490"/>
    </source>
</evidence>
<evidence type="ECO:0000256" key="3">
    <source>
        <dbReference type="SAM" id="MobiDB-lite"/>
    </source>
</evidence>
<dbReference type="GO" id="GO:0033235">
    <property type="term" value="P:positive regulation of protein sumoylation"/>
    <property type="evidence" value="ECO:0007669"/>
    <property type="project" value="InterPro"/>
</dbReference>
<feature type="region of interest" description="Disordered" evidence="3">
    <location>
        <begin position="130"/>
        <end position="155"/>
    </location>
</feature>
<feature type="domain" description="RWD" evidence="4">
    <location>
        <begin position="4"/>
        <end position="126"/>
    </location>
</feature>
<comment type="subcellular location">
    <subcellularLocation>
        <location evidence="1">Cytoplasm</location>
    </subcellularLocation>
</comment>
<comment type="caution">
    <text evidence="6">The sequence shown here is derived from an EMBL/GenBank/DDBJ whole genome shotgun (WGS) entry which is preliminary data.</text>
</comment>
<dbReference type="STRING" id="282301.A0A267GMZ9"/>
<dbReference type="GO" id="GO:1902073">
    <property type="term" value="P:positive regulation of hypoxia-inducible factor-1alpha signaling pathway"/>
    <property type="evidence" value="ECO:0007669"/>
    <property type="project" value="InterPro"/>
</dbReference>
<dbReference type="InterPro" id="IPR038840">
    <property type="entry name" value="RWDD3"/>
</dbReference>
<accession>A0A267GMZ9</accession>
<reference evidence="6 7" key="1">
    <citation type="submission" date="2017-06" db="EMBL/GenBank/DDBJ databases">
        <title>A platform for efficient transgenesis in Macrostomum lignano, a flatworm model organism for stem cell research.</title>
        <authorList>
            <person name="Berezikov E."/>
        </authorList>
    </citation>
    <scope>NUCLEOTIDE SEQUENCE [LARGE SCALE GENOMIC DNA]</scope>
    <source>
        <strain evidence="6">DV1</strain>
        <tissue evidence="6">Whole organism</tissue>
    </source>
</reference>
<dbReference type="EMBL" id="NIVC01000235">
    <property type="protein sequence ID" value="PAA87396.1"/>
    <property type="molecule type" value="Genomic_DNA"/>
</dbReference>
<dbReference type="Proteomes" id="UP000215902">
    <property type="component" value="Unassembled WGS sequence"/>
</dbReference>
<dbReference type="AlphaFoldDB" id="A0A267GMZ9"/>
<gene>
    <name evidence="6" type="ORF">BOX15_Mlig024274g2</name>
    <name evidence="5" type="ORF">BOX15_Mlig024274g3</name>
</gene>
<sequence>SPEEEVAAVRAIFPDLLAADPDADADSATAGRAVCSSRSLRLAVFLRRRRLRCCAELDAGAPGYPDSAGPGIRVRFESLDLSGRDCSTKQLEELVTSSLAASAESLAGAPALMQLVQVLVDLLDELESDCASPSGESQTGSPAAVDAQGVPASTDCSQDATAWRCVLVHLEHMRSRKIYLSHLRSWTDSLGAGFRCRVLLHDCRSSIAAHLLLAGPAARVAEFLRRLRTERVDIDSRGRPCRERLMSVLHDESAGRRDASDASGFKTLTCCQPDSVRVEMTQHGCADWLPSVLH</sequence>
<dbReference type="GO" id="GO:0005737">
    <property type="term" value="C:cytoplasm"/>
    <property type="evidence" value="ECO:0007669"/>
    <property type="project" value="UniProtKB-SubCell"/>
</dbReference>
<evidence type="ECO:0000259" key="4">
    <source>
        <dbReference type="PROSITE" id="PS50908"/>
    </source>
</evidence>